<keyword evidence="4" id="KW-0808">Transferase</keyword>
<keyword evidence="8" id="KW-1185">Reference proteome</keyword>
<dbReference type="AlphaFoldDB" id="A0A9X3J7Q1"/>
<dbReference type="GO" id="GO:0006364">
    <property type="term" value="P:rRNA processing"/>
    <property type="evidence" value="ECO:0007669"/>
    <property type="project" value="UniProtKB-KW"/>
</dbReference>
<dbReference type="RefSeq" id="WP_343334557.1">
    <property type="nucleotide sequence ID" value="NZ_JAPOHD010000031.1"/>
</dbReference>
<dbReference type="Gene3D" id="3.30.950.10">
    <property type="entry name" value="Methyltransferase, Cobalt-precorrin-4 Transmethylase, Domain 2"/>
    <property type="match status" value="1"/>
</dbReference>
<feature type="domain" description="Tetrapyrrole methylase" evidence="6">
    <location>
        <begin position="76"/>
        <end position="214"/>
    </location>
</feature>
<dbReference type="InterPro" id="IPR014777">
    <property type="entry name" value="4pyrrole_Mease_sub1"/>
</dbReference>
<dbReference type="PANTHER" id="PTHR46111">
    <property type="entry name" value="RIBOSOMAL RNA SMALL SUBUNIT METHYLTRANSFERASE I"/>
    <property type="match status" value="1"/>
</dbReference>
<dbReference type="CDD" id="cd11649">
    <property type="entry name" value="RsmI_like"/>
    <property type="match status" value="1"/>
</dbReference>
<evidence type="ECO:0000313" key="7">
    <source>
        <dbReference type="EMBL" id="MCY1722232.1"/>
    </source>
</evidence>
<organism evidence="7 8">
    <name type="scientific">Draconibacterium aestuarii</name>
    <dbReference type="NCBI Taxonomy" id="2998507"/>
    <lineage>
        <taxon>Bacteria</taxon>
        <taxon>Pseudomonadati</taxon>
        <taxon>Bacteroidota</taxon>
        <taxon>Bacteroidia</taxon>
        <taxon>Marinilabiliales</taxon>
        <taxon>Prolixibacteraceae</taxon>
        <taxon>Draconibacterium</taxon>
    </lineage>
</organism>
<dbReference type="SUPFAM" id="SSF53790">
    <property type="entry name" value="Tetrapyrrole methylase"/>
    <property type="match status" value="1"/>
</dbReference>
<evidence type="ECO:0000256" key="2">
    <source>
        <dbReference type="ARBA" id="ARBA00022552"/>
    </source>
</evidence>
<dbReference type="Pfam" id="PF00590">
    <property type="entry name" value="TP_methylase"/>
    <property type="match status" value="1"/>
</dbReference>
<evidence type="ECO:0000256" key="4">
    <source>
        <dbReference type="ARBA" id="ARBA00022679"/>
    </source>
</evidence>
<dbReference type="InterPro" id="IPR035996">
    <property type="entry name" value="4pyrrol_Methylase_sf"/>
</dbReference>
<keyword evidence="3 7" id="KW-0489">Methyltransferase</keyword>
<evidence type="ECO:0000313" key="8">
    <source>
        <dbReference type="Proteomes" id="UP001145087"/>
    </source>
</evidence>
<dbReference type="GO" id="GO:0032259">
    <property type="term" value="P:methylation"/>
    <property type="evidence" value="ECO:0007669"/>
    <property type="project" value="UniProtKB-KW"/>
</dbReference>
<accession>A0A9X3J7Q1</accession>
<protein>
    <submittedName>
        <fullName evidence="7">SAM-dependent methyltransferase</fullName>
    </submittedName>
</protein>
<gene>
    <name evidence="7" type="ORF">OU798_17900</name>
</gene>
<dbReference type="Proteomes" id="UP001145087">
    <property type="component" value="Unassembled WGS sequence"/>
</dbReference>
<evidence type="ECO:0000259" key="6">
    <source>
        <dbReference type="Pfam" id="PF00590"/>
    </source>
</evidence>
<dbReference type="Gene3D" id="3.40.1010.10">
    <property type="entry name" value="Cobalt-precorrin-4 Transmethylase, Domain 1"/>
    <property type="match status" value="1"/>
</dbReference>
<dbReference type="InterPro" id="IPR000878">
    <property type="entry name" value="4pyrrol_Mease"/>
</dbReference>
<evidence type="ECO:0000256" key="3">
    <source>
        <dbReference type="ARBA" id="ARBA00022603"/>
    </source>
</evidence>
<reference evidence="7" key="1">
    <citation type="submission" date="2022-11" db="EMBL/GenBank/DDBJ databases">
        <title>Marilongibacter aestuarii gen. nov., sp. nov., isolated from tidal flat sediment.</title>
        <authorList>
            <person name="Jiayan W."/>
        </authorList>
    </citation>
    <scope>NUCLEOTIDE SEQUENCE</scope>
    <source>
        <strain evidence="7">Z1-6</strain>
    </source>
</reference>
<dbReference type="InterPro" id="IPR008189">
    <property type="entry name" value="rRNA_ssu_MeTfrase_I"/>
</dbReference>
<sequence length="233" mass="26237">MAILYLVPNVLAEGDWQHVMPAQVYSILTETRYFIVENIRTARRFMKQVNREIDIDECTFFEINKRTQMQDLPRFLKPLVDGNDVAVISEAGCPGVADPGADVVRMAHQRSFKVVPIVGPSSILLALMASGLNGQNFAFKGYLPVKPNERSKEIAALEKRIRSEKQTQIFIETPYRNNNLISDLLKTCSPSTLLCIAANITSEKEYIATKTIQDWKGNTPDLHKQPVIFLLGN</sequence>
<keyword evidence="5" id="KW-0949">S-adenosyl-L-methionine</keyword>
<dbReference type="PIRSF" id="PIRSF005917">
    <property type="entry name" value="MTase_YraL"/>
    <property type="match status" value="1"/>
</dbReference>
<dbReference type="EMBL" id="JAPOHD010000031">
    <property type="protein sequence ID" value="MCY1722232.1"/>
    <property type="molecule type" value="Genomic_DNA"/>
</dbReference>
<evidence type="ECO:0000256" key="5">
    <source>
        <dbReference type="ARBA" id="ARBA00022691"/>
    </source>
</evidence>
<name>A0A9X3J7Q1_9BACT</name>
<proteinExistence type="predicted"/>
<keyword evidence="2" id="KW-0698">rRNA processing</keyword>
<dbReference type="GO" id="GO:0008168">
    <property type="term" value="F:methyltransferase activity"/>
    <property type="evidence" value="ECO:0007669"/>
    <property type="project" value="UniProtKB-KW"/>
</dbReference>
<dbReference type="PANTHER" id="PTHR46111:SF2">
    <property type="entry name" value="SAM-DEPENDENT METHYLTRANSFERASE"/>
    <property type="match status" value="1"/>
</dbReference>
<evidence type="ECO:0000256" key="1">
    <source>
        <dbReference type="ARBA" id="ARBA00022490"/>
    </source>
</evidence>
<dbReference type="InterPro" id="IPR014776">
    <property type="entry name" value="4pyrrole_Mease_sub2"/>
</dbReference>
<comment type="caution">
    <text evidence="7">The sequence shown here is derived from an EMBL/GenBank/DDBJ whole genome shotgun (WGS) entry which is preliminary data.</text>
</comment>
<keyword evidence="1" id="KW-0963">Cytoplasm</keyword>